<sequence length="495" mass="54744">MAGEKNLGRSDLWMLCMVVFVATVTAGTQGYDSSMMNGLQILPAYEDYFHLSTALQSLNVAIISLGSVFASPFAAYFPDKYGRKWGIFATAIVSIIGATIQSAAQNAAMFLVGRFLIGCSATLSCVVSPAYVAEVSHPRYRATLTCLYGSFWYIGGIIASLVTFGSQYILTTWSWRLPSLLQFLPAILSLIPLPFIPESPRWLMYMGRYDEARAVLVKYHAGGDENSPLVATEYEEIRQTLEFEKSVQHVGWKALVSSKPNRWRVGVCMTLAVFCQLSGTNTISYYLSTVLDDAGVTNTNTQLGINIGLSVWSLFCAVLGSVYVDKIGRRIEFSSSLTFMAISLIIMAALTKLFLGSETSTNSAASAAIVFLIFFFYIWQSLIWTPLSFVYVVEVLNFSTRATGSAAFQGACYLTAFLNLYAIPYAMEWSSWGFYLISGFWCVLEGFVIYFYWPETRGLTLEEVDRVFDGEKHFDSDLTIGEVTEVSVNAGISKA</sequence>
<keyword evidence="11" id="KW-1185">Reference proteome</keyword>
<keyword evidence="5 8" id="KW-1133">Transmembrane helix</keyword>
<evidence type="ECO:0000256" key="3">
    <source>
        <dbReference type="ARBA" id="ARBA00022448"/>
    </source>
</evidence>
<dbReference type="InterPro" id="IPR050360">
    <property type="entry name" value="MFS_Sugar_Transporters"/>
</dbReference>
<organism evidence="10 11">
    <name type="scientific">Coleophoma crateriformis</name>
    <dbReference type="NCBI Taxonomy" id="565419"/>
    <lineage>
        <taxon>Eukaryota</taxon>
        <taxon>Fungi</taxon>
        <taxon>Dikarya</taxon>
        <taxon>Ascomycota</taxon>
        <taxon>Pezizomycotina</taxon>
        <taxon>Leotiomycetes</taxon>
        <taxon>Helotiales</taxon>
        <taxon>Dermateaceae</taxon>
        <taxon>Coleophoma</taxon>
    </lineage>
</organism>
<dbReference type="OrthoDB" id="4540492at2759"/>
<dbReference type="Pfam" id="PF00083">
    <property type="entry name" value="Sugar_tr"/>
    <property type="match status" value="1"/>
</dbReference>
<feature type="transmembrane region" description="Helical" evidence="8">
    <location>
        <begin position="263"/>
        <end position="283"/>
    </location>
</feature>
<feature type="transmembrane region" description="Helical" evidence="8">
    <location>
        <begin position="12"/>
        <end position="31"/>
    </location>
</feature>
<evidence type="ECO:0000256" key="7">
    <source>
        <dbReference type="RuleBase" id="RU003346"/>
    </source>
</evidence>
<evidence type="ECO:0000256" key="1">
    <source>
        <dbReference type="ARBA" id="ARBA00004141"/>
    </source>
</evidence>
<reference evidence="10 11" key="1">
    <citation type="journal article" date="2018" name="IMA Fungus">
        <title>IMA Genome-F 9: Draft genome sequence of Annulohypoxylon stygium, Aspergillus mulundensis, Berkeleyomyces basicola (syn. Thielaviopsis basicola), Ceratocystis smalleyi, two Cercospora beticola strains, Coleophoma cylindrospora, Fusarium fracticaudum, Phialophora cf. hyalina, and Morchella septimelata.</title>
        <authorList>
            <person name="Wingfield B.D."/>
            <person name="Bills G.F."/>
            <person name="Dong Y."/>
            <person name="Huang W."/>
            <person name="Nel W.J."/>
            <person name="Swalarsk-Parry B.S."/>
            <person name="Vaghefi N."/>
            <person name="Wilken P.M."/>
            <person name="An Z."/>
            <person name="de Beer Z.W."/>
            <person name="De Vos L."/>
            <person name="Chen L."/>
            <person name="Duong T.A."/>
            <person name="Gao Y."/>
            <person name="Hammerbacher A."/>
            <person name="Kikkert J.R."/>
            <person name="Li Y."/>
            <person name="Li H."/>
            <person name="Li K."/>
            <person name="Li Q."/>
            <person name="Liu X."/>
            <person name="Ma X."/>
            <person name="Naidoo K."/>
            <person name="Pethybridge S.J."/>
            <person name="Sun J."/>
            <person name="Steenkamp E.T."/>
            <person name="van der Nest M.A."/>
            <person name="van Wyk S."/>
            <person name="Wingfield M.J."/>
            <person name="Xiong C."/>
            <person name="Yue Q."/>
            <person name="Zhang X."/>
        </authorList>
    </citation>
    <scope>NUCLEOTIDE SEQUENCE [LARGE SCALE GENOMIC DNA]</scope>
    <source>
        <strain evidence="10 11">BP5796</strain>
    </source>
</reference>
<dbReference type="InterPro" id="IPR005828">
    <property type="entry name" value="MFS_sugar_transport-like"/>
</dbReference>
<dbReference type="Gene3D" id="1.20.1250.20">
    <property type="entry name" value="MFS general substrate transporter like domains"/>
    <property type="match status" value="1"/>
</dbReference>
<feature type="transmembrane region" description="Helical" evidence="8">
    <location>
        <begin position="175"/>
        <end position="196"/>
    </location>
</feature>
<feature type="transmembrane region" description="Helical" evidence="8">
    <location>
        <begin position="303"/>
        <end position="324"/>
    </location>
</feature>
<feature type="transmembrane region" description="Helical" evidence="8">
    <location>
        <begin position="336"/>
        <end position="355"/>
    </location>
</feature>
<dbReference type="EMBL" id="PDLN01000024">
    <property type="protein sequence ID" value="RDW56950.1"/>
    <property type="molecule type" value="Genomic_DNA"/>
</dbReference>
<dbReference type="InterPro" id="IPR036259">
    <property type="entry name" value="MFS_trans_sf"/>
</dbReference>
<feature type="transmembrane region" description="Helical" evidence="8">
    <location>
        <begin position="51"/>
        <end position="73"/>
    </location>
</feature>
<dbReference type="GO" id="GO:0016020">
    <property type="term" value="C:membrane"/>
    <property type="evidence" value="ECO:0007669"/>
    <property type="project" value="UniProtKB-SubCell"/>
</dbReference>
<dbReference type="PROSITE" id="PS00216">
    <property type="entry name" value="SUGAR_TRANSPORT_1"/>
    <property type="match status" value="1"/>
</dbReference>
<protein>
    <recommendedName>
        <fullName evidence="9">Major facilitator superfamily (MFS) profile domain-containing protein</fullName>
    </recommendedName>
</protein>
<dbReference type="PANTHER" id="PTHR48022:SF64">
    <property type="entry name" value="MAJOR FACILITATOR SUPERFAMILY (MFS) PROFILE DOMAIN-CONTAINING PROTEIN"/>
    <property type="match status" value="1"/>
</dbReference>
<feature type="transmembrane region" description="Helical" evidence="8">
    <location>
        <begin position="432"/>
        <end position="453"/>
    </location>
</feature>
<dbReference type="InterPro" id="IPR003663">
    <property type="entry name" value="Sugar/inositol_transpt"/>
</dbReference>
<dbReference type="PROSITE" id="PS50850">
    <property type="entry name" value="MFS"/>
    <property type="match status" value="1"/>
</dbReference>
<feature type="domain" description="Major facilitator superfamily (MFS) profile" evidence="9">
    <location>
        <begin position="18"/>
        <end position="457"/>
    </location>
</feature>
<evidence type="ECO:0000256" key="2">
    <source>
        <dbReference type="ARBA" id="ARBA00010992"/>
    </source>
</evidence>
<evidence type="ECO:0000259" key="9">
    <source>
        <dbReference type="PROSITE" id="PS50850"/>
    </source>
</evidence>
<gene>
    <name evidence="10" type="ORF">BP5796_13017</name>
</gene>
<comment type="caution">
    <text evidence="10">The sequence shown here is derived from an EMBL/GenBank/DDBJ whole genome shotgun (WGS) entry which is preliminary data.</text>
</comment>
<accession>A0A3D8Q5K6</accession>
<evidence type="ECO:0000313" key="10">
    <source>
        <dbReference type="EMBL" id="RDW56950.1"/>
    </source>
</evidence>
<proteinExistence type="inferred from homology"/>
<name>A0A3D8Q5K6_9HELO</name>
<dbReference type="PANTHER" id="PTHR48022">
    <property type="entry name" value="PLASTIDIC GLUCOSE TRANSPORTER 4"/>
    <property type="match status" value="1"/>
</dbReference>
<feature type="transmembrane region" description="Helical" evidence="8">
    <location>
        <begin position="110"/>
        <end position="133"/>
    </location>
</feature>
<dbReference type="Proteomes" id="UP000256328">
    <property type="component" value="Unassembled WGS sequence"/>
</dbReference>
<keyword evidence="3 7" id="KW-0813">Transport</keyword>
<dbReference type="AlphaFoldDB" id="A0A3D8Q5K6"/>
<dbReference type="InterPro" id="IPR005829">
    <property type="entry name" value="Sugar_transporter_CS"/>
</dbReference>
<keyword evidence="6 8" id="KW-0472">Membrane</keyword>
<dbReference type="NCBIfam" id="TIGR00879">
    <property type="entry name" value="SP"/>
    <property type="match status" value="1"/>
</dbReference>
<comment type="subcellular location">
    <subcellularLocation>
        <location evidence="1">Membrane</location>
        <topology evidence="1">Multi-pass membrane protein</topology>
    </subcellularLocation>
</comment>
<feature type="transmembrane region" description="Helical" evidence="8">
    <location>
        <begin position="367"/>
        <end position="393"/>
    </location>
</feature>
<feature type="transmembrane region" description="Helical" evidence="8">
    <location>
        <begin position="85"/>
        <end position="104"/>
    </location>
</feature>
<dbReference type="GO" id="GO:0005351">
    <property type="term" value="F:carbohydrate:proton symporter activity"/>
    <property type="evidence" value="ECO:0007669"/>
    <property type="project" value="TreeGrafter"/>
</dbReference>
<evidence type="ECO:0000256" key="5">
    <source>
        <dbReference type="ARBA" id="ARBA00022989"/>
    </source>
</evidence>
<feature type="transmembrane region" description="Helical" evidence="8">
    <location>
        <begin position="405"/>
        <end position="426"/>
    </location>
</feature>
<evidence type="ECO:0000313" key="11">
    <source>
        <dbReference type="Proteomes" id="UP000256328"/>
    </source>
</evidence>
<dbReference type="FunFam" id="1.20.1250.20:FF:000134">
    <property type="entry name" value="MFS sugar transporter protein"/>
    <property type="match status" value="1"/>
</dbReference>
<evidence type="ECO:0000256" key="6">
    <source>
        <dbReference type="ARBA" id="ARBA00023136"/>
    </source>
</evidence>
<feature type="transmembrane region" description="Helical" evidence="8">
    <location>
        <begin position="145"/>
        <end position="169"/>
    </location>
</feature>
<comment type="similarity">
    <text evidence="2 7">Belongs to the major facilitator superfamily. Sugar transporter (TC 2.A.1.1) family.</text>
</comment>
<dbReference type="SUPFAM" id="SSF103473">
    <property type="entry name" value="MFS general substrate transporter"/>
    <property type="match status" value="1"/>
</dbReference>
<evidence type="ECO:0000256" key="8">
    <source>
        <dbReference type="SAM" id="Phobius"/>
    </source>
</evidence>
<dbReference type="InterPro" id="IPR020846">
    <property type="entry name" value="MFS_dom"/>
</dbReference>
<evidence type="ECO:0000256" key="4">
    <source>
        <dbReference type="ARBA" id="ARBA00022692"/>
    </source>
</evidence>
<keyword evidence="4 8" id="KW-0812">Transmembrane</keyword>